<evidence type="ECO:0000313" key="4">
    <source>
        <dbReference type="Proteomes" id="UP000295499"/>
    </source>
</evidence>
<dbReference type="RefSeq" id="WP_133555066.1">
    <property type="nucleotide sequence ID" value="NZ_SNWM01000002.1"/>
</dbReference>
<accession>A0A4R6ILV0</accession>
<dbReference type="PANTHER" id="PTHR46401">
    <property type="entry name" value="GLYCOSYLTRANSFERASE WBBK-RELATED"/>
    <property type="match status" value="1"/>
</dbReference>
<evidence type="ECO:0000259" key="2">
    <source>
        <dbReference type="Pfam" id="PF00534"/>
    </source>
</evidence>
<dbReference type="PANTHER" id="PTHR46401:SF2">
    <property type="entry name" value="GLYCOSYLTRANSFERASE WBBK-RELATED"/>
    <property type="match status" value="1"/>
</dbReference>
<keyword evidence="4" id="KW-1185">Reference proteome</keyword>
<name>A0A4R6ILV0_9SPHI</name>
<organism evidence="3 4">
    <name type="scientific">Pedobacter duraquae</name>
    <dbReference type="NCBI Taxonomy" id="425511"/>
    <lineage>
        <taxon>Bacteria</taxon>
        <taxon>Pseudomonadati</taxon>
        <taxon>Bacteroidota</taxon>
        <taxon>Sphingobacteriia</taxon>
        <taxon>Sphingobacteriales</taxon>
        <taxon>Sphingobacteriaceae</taxon>
        <taxon>Pedobacter</taxon>
    </lineage>
</organism>
<comment type="caution">
    <text evidence="3">The sequence shown here is derived from an EMBL/GenBank/DDBJ whole genome shotgun (WGS) entry which is preliminary data.</text>
</comment>
<feature type="domain" description="Glycosyl transferase family 1" evidence="2">
    <location>
        <begin position="190"/>
        <end position="346"/>
    </location>
</feature>
<protein>
    <submittedName>
        <fullName evidence="3">Glycosyltransferase involved in cell wall biosynthesis</fullName>
    </submittedName>
</protein>
<keyword evidence="1 3" id="KW-0808">Transferase</keyword>
<dbReference type="CDD" id="cd03801">
    <property type="entry name" value="GT4_PimA-like"/>
    <property type="match status" value="1"/>
</dbReference>
<dbReference type="InterPro" id="IPR001296">
    <property type="entry name" value="Glyco_trans_1"/>
</dbReference>
<gene>
    <name evidence="3" type="ORF">CLV32_2121</name>
</gene>
<dbReference type="EMBL" id="SNWM01000002">
    <property type="protein sequence ID" value="TDO23134.1"/>
    <property type="molecule type" value="Genomic_DNA"/>
</dbReference>
<evidence type="ECO:0000313" key="3">
    <source>
        <dbReference type="EMBL" id="TDO23134.1"/>
    </source>
</evidence>
<evidence type="ECO:0000256" key="1">
    <source>
        <dbReference type="ARBA" id="ARBA00022679"/>
    </source>
</evidence>
<dbReference type="Gene3D" id="3.40.50.2000">
    <property type="entry name" value="Glycogen Phosphorylase B"/>
    <property type="match status" value="2"/>
</dbReference>
<dbReference type="GO" id="GO:0009103">
    <property type="term" value="P:lipopolysaccharide biosynthetic process"/>
    <property type="evidence" value="ECO:0007669"/>
    <property type="project" value="TreeGrafter"/>
</dbReference>
<dbReference type="AlphaFoldDB" id="A0A4R6ILV0"/>
<dbReference type="SUPFAM" id="SSF53756">
    <property type="entry name" value="UDP-Glycosyltransferase/glycogen phosphorylase"/>
    <property type="match status" value="1"/>
</dbReference>
<reference evidence="3 4" key="1">
    <citation type="submission" date="2019-03" db="EMBL/GenBank/DDBJ databases">
        <title>Genomic Encyclopedia of Archaeal and Bacterial Type Strains, Phase II (KMG-II): from individual species to whole genera.</title>
        <authorList>
            <person name="Goeker M."/>
        </authorList>
    </citation>
    <scope>NUCLEOTIDE SEQUENCE [LARGE SCALE GENOMIC DNA]</scope>
    <source>
        <strain evidence="3 4">DSM 19034</strain>
    </source>
</reference>
<proteinExistence type="predicted"/>
<dbReference type="Pfam" id="PF00534">
    <property type="entry name" value="Glycos_transf_1"/>
    <property type="match status" value="1"/>
</dbReference>
<dbReference type="Proteomes" id="UP000295499">
    <property type="component" value="Unassembled WGS sequence"/>
</dbReference>
<sequence length="377" mass="42924">MAINTLFLTLEAFSQTGGIQKVCRSMAKVLLDGKTPEDTPKTLRMFSLCDQCNDVDERYIPRKYFKGFGYRKAFFGVVATWHAFRSKRIILSHIHLLPVVILVKLLAPSKRIIMLAHGTEVWRDIKGWKKIFLQHHVEIWAVSKYTKKKLEDKHGIAPHKINVLNNCLDPFTQIPERFEKPEHLLERYDLSADQPILLSITRLNSHELYKGYDMVIRCLPALVKDYPSLKYLIGGKADSQELARIKALITEVKMDDHVVMVGYIPDEELTDHFLLADIFLLPSRKEGFGIVFVEAAACGCKIIAGNQDGSTDALIDGDLGILVNPESINEIKQSITGYLTADKKKSRSLEVQKKALDAFHYNHYQTKVEHLLNPTHD</sequence>
<dbReference type="GO" id="GO:0016757">
    <property type="term" value="F:glycosyltransferase activity"/>
    <property type="evidence" value="ECO:0007669"/>
    <property type="project" value="InterPro"/>
</dbReference>
<dbReference type="OrthoDB" id="9811239at2"/>